<protein>
    <submittedName>
        <fullName evidence="1">Uncharacterized protein</fullName>
    </submittedName>
</protein>
<sequence length="91" mass="9971">MKAALGSPPTQNSGAALKWTSCCSLQPRSDSEKILPIQKTTSSTLNPQAPLFTSLRLLHPGLLRFTVQQHSRRLRPPSAFDLSLTRIVTTT</sequence>
<keyword evidence="2" id="KW-1185">Reference proteome</keyword>
<proteinExistence type="predicted"/>
<evidence type="ECO:0000313" key="2">
    <source>
        <dbReference type="Proteomes" id="UP000033140"/>
    </source>
</evidence>
<reference evidence="1 2" key="3">
    <citation type="journal article" date="2015" name="Genome Announc.">
        <title>Draft Genome Sequence of the Archiascomycetous Yeast Saitoella complicata.</title>
        <authorList>
            <person name="Yamauchi K."/>
            <person name="Kondo S."/>
            <person name="Hamamoto M."/>
            <person name="Takahashi Y."/>
            <person name="Ogura Y."/>
            <person name="Hayashi T."/>
            <person name="Nishida H."/>
        </authorList>
    </citation>
    <scope>NUCLEOTIDE SEQUENCE [LARGE SCALE GENOMIC DNA]</scope>
    <source>
        <strain evidence="1 2">NRRL Y-17804</strain>
    </source>
</reference>
<evidence type="ECO:0000313" key="1">
    <source>
        <dbReference type="EMBL" id="GAO48950.1"/>
    </source>
</evidence>
<dbReference type="AlphaFoldDB" id="A0A0E9NHR9"/>
<reference evidence="1 2" key="1">
    <citation type="journal article" date="2011" name="J. Gen. Appl. Microbiol.">
        <title>Draft genome sequencing of the enigmatic yeast Saitoella complicata.</title>
        <authorList>
            <person name="Nishida H."/>
            <person name="Hamamoto M."/>
            <person name="Sugiyama J."/>
        </authorList>
    </citation>
    <scope>NUCLEOTIDE SEQUENCE [LARGE SCALE GENOMIC DNA]</scope>
    <source>
        <strain evidence="1 2">NRRL Y-17804</strain>
    </source>
</reference>
<dbReference type="EMBL" id="BACD03000018">
    <property type="protein sequence ID" value="GAO48950.1"/>
    <property type="molecule type" value="Genomic_DNA"/>
</dbReference>
<name>A0A0E9NHR9_SAICN</name>
<reference evidence="1 2" key="2">
    <citation type="journal article" date="2014" name="J. Gen. Appl. Microbiol.">
        <title>The early diverging ascomycetous budding yeast Saitoella complicata has three histone deacetylases belonging to the Clr6, Hos2, and Rpd3 lineages.</title>
        <authorList>
            <person name="Nishida H."/>
            <person name="Matsumoto T."/>
            <person name="Kondo S."/>
            <person name="Hamamoto M."/>
            <person name="Yoshikawa H."/>
        </authorList>
    </citation>
    <scope>NUCLEOTIDE SEQUENCE [LARGE SCALE GENOMIC DNA]</scope>
    <source>
        <strain evidence="1 2">NRRL Y-17804</strain>
    </source>
</reference>
<gene>
    <name evidence="1" type="ORF">G7K_3111-t1</name>
</gene>
<accession>A0A0E9NHR9</accession>
<comment type="caution">
    <text evidence="1">The sequence shown here is derived from an EMBL/GenBank/DDBJ whole genome shotgun (WGS) entry which is preliminary data.</text>
</comment>
<organism evidence="1 2">
    <name type="scientific">Saitoella complicata (strain BCRC 22490 / CBS 7301 / JCM 7358 / NBRC 10748 / NRRL Y-17804)</name>
    <dbReference type="NCBI Taxonomy" id="698492"/>
    <lineage>
        <taxon>Eukaryota</taxon>
        <taxon>Fungi</taxon>
        <taxon>Dikarya</taxon>
        <taxon>Ascomycota</taxon>
        <taxon>Taphrinomycotina</taxon>
        <taxon>Taphrinomycotina incertae sedis</taxon>
        <taxon>Saitoella</taxon>
    </lineage>
</organism>
<dbReference type="Proteomes" id="UP000033140">
    <property type="component" value="Unassembled WGS sequence"/>
</dbReference>